<dbReference type="GO" id="GO:0042802">
    <property type="term" value="F:identical protein binding"/>
    <property type="evidence" value="ECO:0007669"/>
    <property type="project" value="EnsemblFungi"/>
</dbReference>
<dbReference type="FunFam" id="2.30.30.40:FF:000300">
    <property type="entry name" value="Actin cytoskeleton-regulatory complex protein SLA1"/>
    <property type="match status" value="1"/>
</dbReference>
<dbReference type="PROSITE" id="PS50002">
    <property type="entry name" value="SH3"/>
    <property type="match status" value="3"/>
</dbReference>
<dbReference type="PRINTS" id="PR00452">
    <property type="entry name" value="SH3DOMAIN"/>
</dbReference>
<protein>
    <recommendedName>
        <fullName evidence="5">Actin cytoskeleton-regulatory complex protein SLA1</fullName>
    </recommendedName>
    <alternativeName>
        <fullName evidence="16">Actin cytoskeleton-regulatory complex protein sla1</fullName>
    </alternativeName>
</protein>
<comment type="similarity">
    <text evidence="4">Belongs to the SLA1 family.</text>
</comment>
<keyword evidence="7" id="KW-1003">Cell membrane</keyword>
<dbReference type="EMBL" id="HE612866">
    <property type="protein sequence ID" value="CCE65293.1"/>
    <property type="molecule type" value="Genomic_DNA"/>
</dbReference>
<feature type="compositionally biased region" description="Polar residues" evidence="18">
    <location>
        <begin position="193"/>
        <end position="202"/>
    </location>
</feature>
<feature type="domain" description="SH3" evidence="19">
    <location>
        <begin position="3"/>
        <end position="70"/>
    </location>
</feature>
<dbReference type="InterPro" id="IPR013761">
    <property type="entry name" value="SAM/pointed_sf"/>
</dbReference>
<dbReference type="GO" id="GO:0005634">
    <property type="term" value="C:nucleus"/>
    <property type="evidence" value="ECO:0007669"/>
    <property type="project" value="EnsemblFungi"/>
</dbReference>
<evidence type="ECO:0000313" key="21">
    <source>
        <dbReference type="Proteomes" id="UP000005666"/>
    </source>
</evidence>
<dbReference type="SMART" id="SM00326">
    <property type="entry name" value="SH3"/>
    <property type="match status" value="3"/>
</dbReference>
<dbReference type="OrthoDB" id="26539at2759"/>
<evidence type="ECO:0000256" key="6">
    <source>
        <dbReference type="ARBA" id="ARBA00022443"/>
    </source>
</evidence>
<evidence type="ECO:0000313" key="20">
    <source>
        <dbReference type="EMBL" id="CCE65293.1"/>
    </source>
</evidence>
<keyword evidence="11" id="KW-0967">Endosome</keyword>
<dbReference type="GO" id="GO:0030833">
    <property type="term" value="P:regulation of actin filament polymerization"/>
    <property type="evidence" value="ECO:0007669"/>
    <property type="project" value="TreeGrafter"/>
</dbReference>
<dbReference type="Gene3D" id="2.30.30.40">
    <property type="entry name" value="SH3 Domains"/>
    <property type="match status" value="3"/>
</dbReference>
<dbReference type="Pfam" id="PF03983">
    <property type="entry name" value="SHD1"/>
    <property type="match status" value="1"/>
</dbReference>
<feature type="domain" description="SH3" evidence="19">
    <location>
        <begin position="71"/>
        <end position="132"/>
    </location>
</feature>
<dbReference type="Pfam" id="PF14604">
    <property type="entry name" value="SH3_9"/>
    <property type="match status" value="1"/>
</dbReference>
<dbReference type="Pfam" id="PF00018">
    <property type="entry name" value="SH3_1"/>
    <property type="match status" value="2"/>
</dbReference>
<dbReference type="InterPro" id="IPR035800">
    <property type="entry name" value="Sla1_SH3_1"/>
</dbReference>
<comment type="function">
    <text evidence="15">Component of the PAN1 actin cytoskeleton-regulatory complex required for the internalization of endosomes during actin-coupled endocytosis. The complex links the site of endocytosis to the cell membrane-associated actin cytoskeleton. Mediates uptake of external molecules and vacuolar degradation of plasma membrane proteins. Plays a role in the proper organization of the cell membrane-associated actin cytoskeleton and promotes its destabilization.</text>
</comment>
<dbReference type="InterPro" id="IPR007131">
    <property type="entry name" value="SHD1"/>
</dbReference>
<feature type="compositionally biased region" description="Basic and acidic residues" evidence="18">
    <location>
        <begin position="220"/>
        <end position="234"/>
    </location>
</feature>
<keyword evidence="12" id="KW-0472">Membrane</keyword>
<dbReference type="GO" id="GO:0003779">
    <property type="term" value="F:actin binding"/>
    <property type="evidence" value="ECO:0007669"/>
    <property type="project" value="UniProtKB-KW"/>
</dbReference>
<evidence type="ECO:0000256" key="1">
    <source>
        <dbReference type="ARBA" id="ARBA00004125"/>
    </source>
</evidence>
<feature type="compositionally biased region" description="Low complexity" evidence="18">
    <location>
        <begin position="639"/>
        <end position="655"/>
    </location>
</feature>
<dbReference type="GO" id="GO:0140224">
    <property type="term" value="C:SLAC complex"/>
    <property type="evidence" value="ECO:0007669"/>
    <property type="project" value="EnsemblFungi"/>
</dbReference>
<evidence type="ECO:0000256" key="2">
    <source>
        <dbReference type="ARBA" id="ARBA00004134"/>
    </source>
</evidence>
<dbReference type="GO" id="GO:0006897">
    <property type="term" value="P:endocytosis"/>
    <property type="evidence" value="ECO:0007669"/>
    <property type="project" value="UniProtKB-KW"/>
</dbReference>
<reference evidence="20 21" key="1">
    <citation type="journal article" date="2011" name="Proc. Natl. Acad. Sci. U.S.A.">
        <title>Evolutionary erosion of yeast sex chromosomes by mating-type switching accidents.</title>
        <authorList>
            <person name="Gordon J.L."/>
            <person name="Armisen D."/>
            <person name="Proux-Wera E."/>
            <person name="Oheigeartaigh S.S."/>
            <person name="Byrne K.P."/>
            <person name="Wolfe K.H."/>
        </authorList>
    </citation>
    <scope>NUCLEOTIDE SEQUENCE [LARGE SCALE GENOMIC DNA]</scope>
    <source>
        <strain evidence="21">ATCC 24235 / CBS 4417 / NBRC 1672 / NRRL Y-8282 / UCD 70-5</strain>
    </source>
</reference>
<dbReference type="Gene3D" id="2.30.30.700">
    <property type="entry name" value="SLA1 homology domain 1"/>
    <property type="match status" value="1"/>
</dbReference>
<keyword evidence="10" id="KW-0677">Repeat</keyword>
<dbReference type="GO" id="GO:0140312">
    <property type="term" value="F:cargo adaptor activity"/>
    <property type="evidence" value="ECO:0007669"/>
    <property type="project" value="EnsemblFungi"/>
</dbReference>
<dbReference type="GO" id="GO:0030479">
    <property type="term" value="C:actin cortical patch"/>
    <property type="evidence" value="ECO:0007669"/>
    <property type="project" value="UniProtKB-SubCell"/>
</dbReference>
<feature type="domain" description="SH3" evidence="19">
    <location>
        <begin position="375"/>
        <end position="437"/>
    </location>
</feature>
<evidence type="ECO:0000256" key="3">
    <source>
        <dbReference type="ARBA" id="ARBA00004413"/>
    </source>
</evidence>
<evidence type="ECO:0000259" key="19">
    <source>
        <dbReference type="PROSITE" id="PS50002"/>
    </source>
</evidence>
<gene>
    <name evidence="20" type="primary">TPHA0K01600</name>
    <name evidence="20" type="ordered locus">TPHA_0K01600</name>
</gene>
<accession>G8BZG5</accession>
<evidence type="ECO:0000256" key="10">
    <source>
        <dbReference type="ARBA" id="ARBA00022737"/>
    </source>
</evidence>
<dbReference type="Pfam" id="PF24081">
    <property type="entry name" value="PH_SLA1"/>
    <property type="match status" value="1"/>
</dbReference>
<dbReference type="CDD" id="cd09532">
    <property type="entry name" value="SAM_SLA1_fungal"/>
    <property type="match status" value="1"/>
</dbReference>
<evidence type="ECO:0000256" key="12">
    <source>
        <dbReference type="ARBA" id="ARBA00023136"/>
    </source>
</evidence>
<dbReference type="PANTHER" id="PTHR15735:SF19">
    <property type="entry name" value="ACTIN CYTOSKELETON-REGULATORY COMPLEX PROTEIN SLA1"/>
    <property type="match status" value="1"/>
</dbReference>
<evidence type="ECO:0000256" key="18">
    <source>
        <dbReference type="SAM" id="MobiDB-lite"/>
    </source>
</evidence>
<dbReference type="GO" id="GO:1990964">
    <property type="term" value="C:actin cytoskeleton-regulatory complex"/>
    <property type="evidence" value="ECO:0007669"/>
    <property type="project" value="EnsemblFungi"/>
</dbReference>
<dbReference type="RefSeq" id="XP_003687727.1">
    <property type="nucleotide sequence ID" value="XM_003687679.1"/>
</dbReference>
<dbReference type="GO" id="GO:0071555">
    <property type="term" value="P:cell wall organization"/>
    <property type="evidence" value="ECO:0007669"/>
    <property type="project" value="EnsemblFungi"/>
</dbReference>
<dbReference type="SUPFAM" id="SSF50044">
    <property type="entry name" value="SH3-domain"/>
    <property type="match status" value="3"/>
</dbReference>
<dbReference type="OMA" id="FMAQGED"/>
<dbReference type="GO" id="GO:0008289">
    <property type="term" value="F:lipid binding"/>
    <property type="evidence" value="ECO:0007669"/>
    <property type="project" value="EnsemblFungi"/>
</dbReference>
<evidence type="ECO:0000256" key="17">
    <source>
        <dbReference type="PROSITE-ProRule" id="PRU00192"/>
    </source>
</evidence>
<evidence type="ECO:0000256" key="4">
    <source>
        <dbReference type="ARBA" id="ARBA00007948"/>
    </source>
</evidence>
<dbReference type="GO" id="GO:0005886">
    <property type="term" value="C:plasma membrane"/>
    <property type="evidence" value="ECO:0007669"/>
    <property type="project" value="UniProtKB-SubCell"/>
</dbReference>
<organism evidence="20 21">
    <name type="scientific">Tetrapisispora phaffii (strain ATCC 24235 / CBS 4417 / NBRC 1672 / NRRL Y-8282 / UCD 70-5)</name>
    <name type="common">Yeast</name>
    <name type="synonym">Fabospora phaffii</name>
    <dbReference type="NCBI Taxonomy" id="1071381"/>
    <lineage>
        <taxon>Eukaryota</taxon>
        <taxon>Fungi</taxon>
        <taxon>Dikarya</taxon>
        <taxon>Ascomycota</taxon>
        <taxon>Saccharomycotina</taxon>
        <taxon>Saccharomycetes</taxon>
        <taxon>Saccharomycetales</taxon>
        <taxon>Saccharomycetaceae</taxon>
        <taxon>Tetrapisispora</taxon>
    </lineage>
</organism>
<dbReference type="Gene3D" id="1.10.150.50">
    <property type="entry name" value="Transcription Factor, Ets-1"/>
    <property type="match status" value="1"/>
</dbReference>
<dbReference type="Proteomes" id="UP000005666">
    <property type="component" value="Chromosome 11"/>
</dbReference>
<dbReference type="STRING" id="1071381.G8BZG5"/>
<evidence type="ECO:0000256" key="13">
    <source>
        <dbReference type="ARBA" id="ARBA00023203"/>
    </source>
</evidence>
<feature type="compositionally biased region" description="Basic and acidic residues" evidence="18">
    <location>
        <begin position="173"/>
        <end position="187"/>
    </location>
</feature>
<evidence type="ECO:0000256" key="15">
    <source>
        <dbReference type="ARBA" id="ARBA00025194"/>
    </source>
</evidence>
<evidence type="ECO:0000256" key="7">
    <source>
        <dbReference type="ARBA" id="ARBA00022475"/>
    </source>
</evidence>
<proteinExistence type="inferred from homology"/>
<keyword evidence="6 17" id="KW-0728">SH3 domain</keyword>
<dbReference type="eggNOG" id="ENOG502QQC3">
    <property type="taxonomic scope" value="Eukaryota"/>
</dbReference>
<evidence type="ECO:0000256" key="11">
    <source>
        <dbReference type="ARBA" id="ARBA00022753"/>
    </source>
</evidence>
<name>G8BZG5_TETPH</name>
<evidence type="ECO:0000256" key="14">
    <source>
        <dbReference type="ARBA" id="ARBA00023212"/>
    </source>
</evidence>
<evidence type="ECO:0000256" key="9">
    <source>
        <dbReference type="ARBA" id="ARBA00022583"/>
    </source>
</evidence>
<dbReference type="GeneID" id="11533427"/>
<evidence type="ECO:0000256" key="8">
    <source>
        <dbReference type="ARBA" id="ARBA00022490"/>
    </source>
</evidence>
<feature type="region of interest" description="Disordered" evidence="18">
    <location>
        <begin position="563"/>
        <end position="588"/>
    </location>
</feature>
<dbReference type="PANTHER" id="PTHR15735">
    <property type="entry name" value="FCH AND DOUBLE SH3 DOMAINS PROTEIN"/>
    <property type="match status" value="1"/>
</dbReference>
<keyword evidence="14" id="KW-0206">Cytoskeleton</keyword>
<feature type="compositionally biased region" description="Basic and acidic residues" evidence="18">
    <location>
        <begin position="577"/>
        <end position="588"/>
    </location>
</feature>
<evidence type="ECO:0000256" key="5">
    <source>
        <dbReference type="ARBA" id="ARBA00020357"/>
    </source>
</evidence>
<comment type="subcellular location">
    <subcellularLocation>
        <location evidence="3">Cell membrane</location>
        <topology evidence="3">Peripheral membrane protein</topology>
        <orientation evidence="3">Cytoplasmic side</orientation>
    </subcellularLocation>
    <subcellularLocation>
        <location evidence="2">Cytoplasm</location>
        <location evidence="2">Cytoskeleton</location>
        <location evidence="2">Actin patch</location>
    </subcellularLocation>
    <subcellularLocation>
        <location evidence="1">Endosome membrane</location>
        <topology evidence="1">Peripheral membrane protein</topology>
        <orientation evidence="1">Cytoplasmic side</orientation>
    </subcellularLocation>
</comment>
<feature type="region of interest" description="Disordered" evidence="18">
    <location>
        <begin position="451"/>
        <end position="506"/>
    </location>
</feature>
<evidence type="ECO:0000256" key="16">
    <source>
        <dbReference type="ARBA" id="ARBA00070651"/>
    </source>
</evidence>
<dbReference type="InterPro" id="IPR036028">
    <property type="entry name" value="SH3-like_dom_sf"/>
</dbReference>
<keyword evidence="8" id="KW-0963">Cytoplasm</keyword>
<dbReference type="AlphaFoldDB" id="G8BZG5"/>
<feature type="region of interest" description="Disordered" evidence="18">
    <location>
        <begin position="161"/>
        <end position="276"/>
    </location>
</feature>
<keyword evidence="21" id="KW-1185">Reference proteome</keyword>
<feature type="compositionally biased region" description="Polar residues" evidence="18">
    <location>
        <begin position="262"/>
        <end position="276"/>
    </location>
</feature>
<sequence length="1136" mass="125442">MTVFLGIYKAIYNYEPQTPEELAIQEDDLLYLLEKSDVDDWWTVKKRVIGSDAEEPSGLIPSNYIEEATVIKQVKALYDYHDIQNPDEELVFNENDVFDVFDDQDQDWLLVKSIKITLFGFIPGNYVEEVSGGAASTAAPPITSTFTPAAAPATVATNTVDISALPPPPQHNARSELAEKTKEKEDVPPSMPTRPTGNNKTQSYDDDEEEEAPPAMPDRYTTRAADRYDDHEYSNTRNRSRSRVSHYEPEEEEDNDFDQQRSDQGFNSRSGSSNLHTWNVSEIDGRKKRKMKISIGNGKIFYTPQKGNPEEWTFDKLISYDNEKKHLFLEFVDPYKSLEVHTGNNETCSEILSYIGEFKGASRDQGIREVEMASKSKKRGNVILDFEAEANDELSVRVGQVVYIIDDQKSRDWWMCEAVDTGKRGIIPAQFIEPISEKSSHGGGLFKSLKRMTKSSHKSSSSNWQDDESENKGNRSRSGSRSSRKRSSSNARQDQTELPNPKKTRIWEDRSGTFKVEAQFIGCKEGKVHLHKSNGVKIAVPADKLSNEDLVYVERLTGFSLDKYKQGRGGDSNRLGSDPRESERERRRRLRELDEKERDRKLREREIDELQKARTLLDQERSKLQDYNNVPPSKPPRPNSMSGSNRSGSQSGSQANANSYDWFEFFLNAGIDVTSCQRYTSNFDKERITEDMLPDFNDSMLRTLGLREGDIVRVMKYVDTKLGRDSQKQVPAATGNMFSEADGSLKNNNDQTQPPVSTQLLPQQNIATQPNIVDDDSWTVKPAAKSEVASDLNKSEFTGSMQDLLDLKPLEPKKADVAPTASVVAPAQATATTATTTTTTTTTPLTSSITGGPLSLAPLDPFKTGGHNLLPISTGFIMMPIATGGAMVPITTGGAMIPQTTFGAQLTGGVMPLQKTGGMIQPVITGGAMPATSFNLPPSGTILPVQKTANGLVGSNAMGGMMPMQNHLTGSMMPQTSFGAPQLTGGMMPMQNQLTGGMMPRTSFGAPQMTGGMMPQTSFGGAQLTGNMMQQPMMQQPMMQQSMMQQQMMNQATGGFQPKSQFGMELQKTGNAMNQLPVFNNNTSGITQGMQNMSMQQPQVQPLQNQPTGFGFGNGPQQTSGQANLMNASASNPFGF</sequence>
<dbReference type="KEGG" id="tpf:TPHA_0K01600"/>
<dbReference type="HOGENOM" id="CLU_003674_0_0_1"/>
<dbReference type="CDD" id="cd11775">
    <property type="entry name" value="SH3_Sla1p_3"/>
    <property type="match status" value="1"/>
</dbReference>
<dbReference type="InterPro" id="IPR001452">
    <property type="entry name" value="SH3_domain"/>
</dbReference>
<keyword evidence="9" id="KW-0254">Endocytosis</keyword>
<dbReference type="InterPro" id="IPR056996">
    <property type="entry name" value="PH_SLA1"/>
</dbReference>
<dbReference type="CDD" id="cd11773">
    <property type="entry name" value="SH3_Sla1p_1"/>
    <property type="match status" value="1"/>
</dbReference>
<dbReference type="InterPro" id="IPR035821">
    <property type="entry name" value="Sla1_SH3_3"/>
</dbReference>
<feature type="region of interest" description="Disordered" evidence="18">
    <location>
        <begin position="618"/>
        <end position="655"/>
    </location>
</feature>
<dbReference type="GO" id="GO:0000147">
    <property type="term" value="P:actin cortical patch assembly"/>
    <property type="evidence" value="ECO:0007669"/>
    <property type="project" value="EnsemblFungi"/>
</dbReference>
<dbReference type="GO" id="GO:0034316">
    <property type="term" value="P:negative regulation of Arp2/3 complex-mediated actin nucleation"/>
    <property type="evidence" value="ECO:0007669"/>
    <property type="project" value="EnsemblFungi"/>
</dbReference>
<dbReference type="GO" id="GO:0043130">
    <property type="term" value="F:ubiquitin binding"/>
    <property type="evidence" value="ECO:0007669"/>
    <property type="project" value="EnsemblFungi"/>
</dbReference>
<dbReference type="GO" id="GO:0010008">
    <property type="term" value="C:endosome membrane"/>
    <property type="evidence" value="ECO:0007669"/>
    <property type="project" value="UniProtKB-SubCell"/>
</dbReference>
<keyword evidence="13" id="KW-0009">Actin-binding</keyword>